<dbReference type="InterPro" id="IPR012336">
    <property type="entry name" value="Thioredoxin-like_fold"/>
</dbReference>
<dbReference type="InterPro" id="IPR036249">
    <property type="entry name" value="Thioredoxin-like_sf"/>
</dbReference>
<evidence type="ECO:0000259" key="8">
    <source>
        <dbReference type="Pfam" id="PF13098"/>
    </source>
</evidence>
<dbReference type="EMBL" id="CP118942">
    <property type="protein sequence ID" value="WEE25057.1"/>
    <property type="molecule type" value="Genomic_DNA"/>
</dbReference>
<dbReference type="Pfam" id="PF13098">
    <property type="entry name" value="Thioredoxin_2"/>
    <property type="match status" value="1"/>
</dbReference>
<proteinExistence type="inferred from homology"/>
<dbReference type="EMBL" id="DACTUL010000005">
    <property type="protein sequence ID" value="HAT6343226.1"/>
    <property type="molecule type" value="Genomic_DNA"/>
</dbReference>
<dbReference type="InterPro" id="IPR051470">
    <property type="entry name" value="Thiol:disulfide_interchange"/>
</dbReference>
<evidence type="ECO:0000256" key="2">
    <source>
        <dbReference type="ARBA" id="ARBA00009813"/>
    </source>
</evidence>
<dbReference type="InterPro" id="IPR018950">
    <property type="entry name" value="DiS-bond_isomerase_DsbC/G_N"/>
</dbReference>
<evidence type="ECO:0000313" key="10">
    <source>
        <dbReference type="EMBL" id="WEE25057.1"/>
    </source>
</evidence>
<gene>
    <name evidence="9" type="ORF">JAJ28_000922</name>
    <name evidence="10" type="ORF">PY771_15470</name>
</gene>
<feature type="signal peptide" evidence="6">
    <location>
        <begin position="1"/>
        <end position="18"/>
    </location>
</feature>
<accession>A0AAD3U8S2</accession>
<evidence type="ECO:0000256" key="1">
    <source>
        <dbReference type="ARBA" id="ARBA00004418"/>
    </source>
</evidence>
<evidence type="ECO:0000259" key="7">
    <source>
        <dbReference type="Pfam" id="PF10411"/>
    </source>
</evidence>
<evidence type="ECO:0000256" key="5">
    <source>
        <dbReference type="ARBA" id="ARBA00022764"/>
    </source>
</evidence>
<name>A0AAD3U8S2_AERHY</name>
<dbReference type="InterPro" id="IPR009094">
    <property type="entry name" value="DiS-bond_isomerase_DsbC/G_N_sf"/>
</dbReference>
<dbReference type="Gene3D" id="3.40.30.10">
    <property type="entry name" value="Glutaredoxin"/>
    <property type="match status" value="1"/>
</dbReference>
<dbReference type="SUPFAM" id="SSF54423">
    <property type="entry name" value="DsbC/DsbG N-terminal domain-like"/>
    <property type="match status" value="1"/>
</dbReference>
<dbReference type="Gene3D" id="3.10.450.70">
    <property type="entry name" value="Disulphide bond isomerase, DsbC/G, N-terminal"/>
    <property type="match status" value="1"/>
</dbReference>
<evidence type="ECO:0000256" key="3">
    <source>
        <dbReference type="ARBA" id="ARBA00013829"/>
    </source>
</evidence>
<keyword evidence="4 6" id="KW-0732">Signal</keyword>
<dbReference type="Pfam" id="PF10411">
    <property type="entry name" value="DsbC_N"/>
    <property type="match status" value="1"/>
</dbReference>
<keyword evidence="10" id="KW-0413">Isomerase</keyword>
<dbReference type="PANTHER" id="PTHR35272">
    <property type="entry name" value="THIOL:DISULFIDE INTERCHANGE PROTEIN DSBC-RELATED"/>
    <property type="match status" value="1"/>
</dbReference>
<comment type="subcellular location">
    <subcellularLocation>
        <location evidence="1">Periplasm</location>
    </subcellularLocation>
</comment>
<feature type="domain" description="Thioredoxin-like fold" evidence="8">
    <location>
        <begin position="107"/>
        <end position="224"/>
    </location>
</feature>
<feature type="chain" id="PRO_5042125929" description="Thiol:disulfide interchange protein DsbC" evidence="6">
    <location>
        <begin position="19"/>
        <end position="238"/>
    </location>
</feature>
<evidence type="ECO:0000313" key="9">
    <source>
        <dbReference type="EMBL" id="HAT6343226.1"/>
    </source>
</evidence>
<dbReference type="RefSeq" id="WP_017409263.1">
    <property type="nucleotide sequence ID" value="NZ_CP053883.1"/>
</dbReference>
<dbReference type="GO" id="GO:0042597">
    <property type="term" value="C:periplasmic space"/>
    <property type="evidence" value="ECO:0007669"/>
    <property type="project" value="UniProtKB-SubCell"/>
</dbReference>
<reference evidence="10" key="3">
    <citation type="submission" date="2023-02" db="EMBL/GenBank/DDBJ databases">
        <title>The sequence of Aeromonas hydrophila K533.</title>
        <authorList>
            <person name="Luo X."/>
        </authorList>
    </citation>
    <scope>NUCLEOTIDE SEQUENCE</scope>
    <source>
        <strain evidence="10">K533</strain>
    </source>
</reference>
<dbReference type="PANTHER" id="PTHR35272:SF3">
    <property type="entry name" value="THIOL:DISULFIDE INTERCHANGE PROTEIN DSBC"/>
    <property type="match status" value="1"/>
</dbReference>
<organism evidence="9 11">
    <name type="scientific">Aeromonas hydrophila</name>
    <dbReference type="NCBI Taxonomy" id="644"/>
    <lineage>
        <taxon>Bacteria</taxon>
        <taxon>Pseudomonadati</taxon>
        <taxon>Pseudomonadota</taxon>
        <taxon>Gammaproteobacteria</taxon>
        <taxon>Aeromonadales</taxon>
        <taxon>Aeromonadaceae</taxon>
        <taxon>Aeromonas</taxon>
    </lineage>
</organism>
<evidence type="ECO:0000256" key="4">
    <source>
        <dbReference type="ARBA" id="ARBA00022729"/>
    </source>
</evidence>
<dbReference type="GO" id="GO:0016853">
    <property type="term" value="F:isomerase activity"/>
    <property type="evidence" value="ECO:0007669"/>
    <property type="project" value="UniProtKB-KW"/>
</dbReference>
<keyword evidence="5" id="KW-0574">Periplasm</keyword>
<evidence type="ECO:0000256" key="6">
    <source>
        <dbReference type="SAM" id="SignalP"/>
    </source>
</evidence>
<protein>
    <recommendedName>
        <fullName evidence="3">Thiol:disulfide interchange protein DsbC</fullName>
    </recommendedName>
</protein>
<dbReference type="Proteomes" id="UP000859505">
    <property type="component" value="Unassembled WGS sequence"/>
</dbReference>
<sequence>MKYLLLGMMLLGSFAASAGMDPQLLKQTIEQRLGVQVYLVDETPMPGLYMLGTAQGLLYTDARGDYVLQGTMLDLAHDMKNLTMLGLRQQRQLALAQIGERRVQLRAEQERHRVTLFTDLACSSCRTTLAELPVLQARGVSVQLLPVLGTFADLAEAQARWCDPRQFGALDLSDRLPETGCNEILAHHIGLSQWLGIKALPSWVLPNGDLVRGYQSPEQLLKILDHINAPANPSSSAS</sequence>
<evidence type="ECO:0000313" key="11">
    <source>
        <dbReference type="Proteomes" id="UP000859505"/>
    </source>
</evidence>
<comment type="similarity">
    <text evidence="2">Belongs to the thioredoxin family. DsbC subfamily.</text>
</comment>
<reference evidence="9" key="1">
    <citation type="journal article" date="2018" name="Genome Biol.">
        <title>SKESA: strategic k-mer extension for scrupulous assemblies.</title>
        <authorList>
            <person name="Souvorov A."/>
            <person name="Agarwala R."/>
            <person name="Lipman D.J."/>
        </authorList>
    </citation>
    <scope>NUCLEOTIDE SEQUENCE</scope>
    <source>
        <strain evidence="9">OLC2673_Aeromonas</strain>
    </source>
</reference>
<reference evidence="9" key="2">
    <citation type="submission" date="2020-01" db="EMBL/GenBank/DDBJ databases">
        <authorList>
            <consortium name="NCBI Pathogen Detection Project"/>
        </authorList>
    </citation>
    <scope>NUCLEOTIDE SEQUENCE</scope>
    <source>
        <strain evidence="9">OLC2673_Aeromonas</strain>
    </source>
</reference>
<dbReference type="SUPFAM" id="SSF52833">
    <property type="entry name" value="Thioredoxin-like"/>
    <property type="match status" value="1"/>
</dbReference>
<dbReference type="AlphaFoldDB" id="A0AAD3U8S2"/>
<dbReference type="Proteomes" id="UP001214666">
    <property type="component" value="Chromosome"/>
</dbReference>
<feature type="domain" description="Disulphide bond isomerase DsbC/G N-terminal" evidence="7">
    <location>
        <begin position="17"/>
        <end position="83"/>
    </location>
</feature>